<feature type="domain" description="Nucleotidyl transferase" evidence="3">
    <location>
        <begin position="21"/>
        <end position="148"/>
    </location>
</feature>
<dbReference type="Gene3D" id="2.160.10.10">
    <property type="entry name" value="Hexapeptide repeat proteins"/>
    <property type="match status" value="1"/>
</dbReference>
<dbReference type="InterPro" id="IPR011832">
    <property type="entry name" value="GlgDAde_trans"/>
</dbReference>
<organism evidence="5 6">
    <name type="scientific">Clostridium rhizosphaerae</name>
    <dbReference type="NCBI Taxonomy" id="2803861"/>
    <lineage>
        <taxon>Bacteria</taxon>
        <taxon>Bacillati</taxon>
        <taxon>Bacillota</taxon>
        <taxon>Clostridia</taxon>
        <taxon>Eubacteriales</taxon>
        <taxon>Clostridiaceae</taxon>
        <taxon>Clostridium</taxon>
    </lineage>
</organism>
<dbReference type="SUPFAM" id="SSF51161">
    <property type="entry name" value="Trimeric LpxA-like enzymes"/>
    <property type="match status" value="1"/>
</dbReference>
<gene>
    <name evidence="5" type="primary">glgD</name>
    <name evidence="5" type="ORF">JK636_12050</name>
</gene>
<feature type="domain" description="Glucose-1-phosphate adenylyltransferase/Bifunctional protein GlmU-like C-terminal hexapeptide" evidence="4">
    <location>
        <begin position="282"/>
        <end position="352"/>
    </location>
</feature>
<evidence type="ECO:0000313" key="6">
    <source>
        <dbReference type="Proteomes" id="UP000632377"/>
    </source>
</evidence>
<accession>A0ABS1TAV9</accession>
<evidence type="ECO:0000256" key="1">
    <source>
        <dbReference type="ARBA" id="ARBA00010443"/>
    </source>
</evidence>
<dbReference type="Gene3D" id="3.90.550.10">
    <property type="entry name" value="Spore Coat Polysaccharide Biosynthesis Protein SpsA, Chain A"/>
    <property type="match status" value="1"/>
</dbReference>
<reference evidence="5 6" key="1">
    <citation type="submission" date="2021-01" db="EMBL/GenBank/DDBJ databases">
        <title>Genome public.</title>
        <authorList>
            <person name="Liu C."/>
            <person name="Sun Q."/>
        </authorList>
    </citation>
    <scope>NUCLEOTIDE SEQUENCE [LARGE SCALE GENOMIC DNA]</scope>
    <source>
        <strain evidence="5 6">YIM B02515</strain>
    </source>
</reference>
<proteinExistence type="inferred from homology"/>
<evidence type="ECO:0000313" key="5">
    <source>
        <dbReference type="EMBL" id="MBL4936489.1"/>
    </source>
</evidence>
<dbReference type="InterPro" id="IPR011004">
    <property type="entry name" value="Trimer_LpxA-like_sf"/>
</dbReference>
<dbReference type="InterPro" id="IPR005835">
    <property type="entry name" value="NTP_transferase_dom"/>
</dbReference>
<dbReference type="NCBIfam" id="TIGR02092">
    <property type="entry name" value="glgD"/>
    <property type="match status" value="1"/>
</dbReference>
<dbReference type="InterPro" id="IPR011831">
    <property type="entry name" value="ADP-Glc_PPase"/>
</dbReference>
<keyword evidence="5" id="KW-0548">Nucleotidyltransferase</keyword>
<keyword evidence="6" id="KW-1185">Reference proteome</keyword>
<dbReference type="CDD" id="cd02508">
    <property type="entry name" value="ADP_Glucose_PP"/>
    <property type="match status" value="1"/>
</dbReference>
<dbReference type="Pfam" id="PF00483">
    <property type="entry name" value="NTP_transferase"/>
    <property type="match status" value="1"/>
</dbReference>
<dbReference type="InterPro" id="IPR056818">
    <property type="entry name" value="GlmU/GlgC-like_hexapep"/>
</dbReference>
<dbReference type="PANTHER" id="PTHR43523:SF6">
    <property type="entry name" value="GLYCOGEN BIOSYNTHESIS PROTEIN GLGD"/>
    <property type="match status" value="1"/>
</dbReference>
<sequence length="370" mass="42042">MLKNYMGILMLNENDDKIKRLTRNRPLASIPFGGRYRIIDFVLSNMVNSGVTNIGMFTDGKTRSLMDHIGSGKPWDLDRKINGLFIFQLDKNNYYMNEIESLKNNIEYFYKSKEEYVILSSSYMVCNIDYKSAAAYHEASGSDITIIYNHAENCKSNFIDSSILNLDENNNVLSVGKNIGTDNINNISMEMFIMKKEVLINLTLECIKSGYYSSIKEAIYKKLGNLKVNAYEFKGYVSCINSAEVYYKTSLDLLNLNINNELFFSNGLIYTKSQDEPPTKYSNSSKVSNSLIANGCIIDGCIESSVIFRRVKIHESAEIKNCIIMQNCEIKAGAKLSNIIIDKNIVIEEGKELKGDMDIPLVVEKKLYFE</sequence>
<dbReference type="SUPFAM" id="SSF53448">
    <property type="entry name" value="Nucleotide-diphospho-sugar transferases"/>
    <property type="match status" value="1"/>
</dbReference>
<dbReference type="GO" id="GO:0008878">
    <property type="term" value="F:glucose-1-phosphate adenylyltransferase activity"/>
    <property type="evidence" value="ECO:0007669"/>
    <property type="project" value="UniProtKB-EC"/>
</dbReference>
<dbReference type="InterPro" id="IPR029044">
    <property type="entry name" value="Nucleotide-diphossugar_trans"/>
</dbReference>
<keyword evidence="5" id="KW-0808">Transferase</keyword>
<comment type="caution">
    <text evidence="5">The sequence shown here is derived from an EMBL/GenBank/DDBJ whole genome shotgun (WGS) entry which is preliminary data.</text>
</comment>
<evidence type="ECO:0000256" key="2">
    <source>
        <dbReference type="ARBA" id="ARBA00023056"/>
    </source>
</evidence>
<dbReference type="RefSeq" id="WP_202749252.1">
    <property type="nucleotide sequence ID" value="NZ_JAESWC010000007.1"/>
</dbReference>
<keyword evidence="2" id="KW-0320">Glycogen biosynthesis</keyword>
<evidence type="ECO:0000259" key="3">
    <source>
        <dbReference type="Pfam" id="PF00483"/>
    </source>
</evidence>
<dbReference type="Pfam" id="PF24894">
    <property type="entry name" value="Hexapep_GlmU"/>
    <property type="match status" value="1"/>
</dbReference>
<dbReference type="EMBL" id="JAESWC010000007">
    <property type="protein sequence ID" value="MBL4936489.1"/>
    <property type="molecule type" value="Genomic_DNA"/>
</dbReference>
<dbReference type="CDD" id="cd04651">
    <property type="entry name" value="LbH_G1P_AT_C"/>
    <property type="match status" value="1"/>
</dbReference>
<comment type="similarity">
    <text evidence="1">Belongs to the bacterial/plant glucose-1-phosphate adenylyltransferase family.</text>
</comment>
<dbReference type="EC" id="2.7.7.27" evidence="5"/>
<dbReference type="PANTHER" id="PTHR43523">
    <property type="entry name" value="GLUCOSE-1-PHOSPHATE ADENYLYLTRANSFERASE-RELATED"/>
    <property type="match status" value="1"/>
</dbReference>
<dbReference type="Proteomes" id="UP000632377">
    <property type="component" value="Unassembled WGS sequence"/>
</dbReference>
<evidence type="ECO:0000259" key="4">
    <source>
        <dbReference type="Pfam" id="PF24894"/>
    </source>
</evidence>
<name>A0ABS1TAV9_9CLOT</name>
<protein>
    <submittedName>
        <fullName evidence="5">Glucose-1-phosphate adenylyltransferase subunit GlgD</fullName>
        <ecNumber evidence="5">2.7.7.27</ecNumber>
    </submittedName>
</protein>